<gene>
    <name evidence="2" type="ORF">BS47DRAFT_1371927</name>
</gene>
<evidence type="ECO:0000256" key="1">
    <source>
        <dbReference type="SAM" id="MobiDB-lite"/>
    </source>
</evidence>
<evidence type="ECO:0008006" key="4">
    <source>
        <dbReference type="Google" id="ProtNLM"/>
    </source>
</evidence>
<organism evidence="2 3">
    <name type="scientific">Hydnum rufescens UP504</name>
    <dbReference type="NCBI Taxonomy" id="1448309"/>
    <lineage>
        <taxon>Eukaryota</taxon>
        <taxon>Fungi</taxon>
        <taxon>Dikarya</taxon>
        <taxon>Basidiomycota</taxon>
        <taxon>Agaricomycotina</taxon>
        <taxon>Agaricomycetes</taxon>
        <taxon>Cantharellales</taxon>
        <taxon>Hydnaceae</taxon>
        <taxon>Hydnum</taxon>
    </lineage>
</organism>
<protein>
    <recommendedName>
        <fullName evidence="4">Uracil catabolism protein 4</fullName>
    </recommendedName>
</protein>
<dbReference type="AlphaFoldDB" id="A0A9P6B1J4"/>
<proteinExistence type="predicted"/>
<dbReference type="PANTHER" id="PTHR31687">
    <property type="match status" value="1"/>
</dbReference>
<comment type="caution">
    <text evidence="2">The sequence shown here is derived from an EMBL/GenBank/DDBJ whole genome shotgun (WGS) entry which is preliminary data.</text>
</comment>
<dbReference type="Pfam" id="PF07958">
    <property type="entry name" value="DUF1688"/>
    <property type="match status" value="1"/>
</dbReference>
<accession>A0A9P6B1J4</accession>
<feature type="region of interest" description="Disordered" evidence="1">
    <location>
        <begin position="422"/>
        <end position="441"/>
    </location>
</feature>
<dbReference type="Proteomes" id="UP000886523">
    <property type="component" value="Unassembled WGS sequence"/>
</dbReference>
<reference evidence="2" key="1">
    <citation type="journal article" date="2020" name="Nat. Commun.">
        <title>Large-scale genome sequencing of mycorrhizal fungi provides insights into the early evolution of symbiotic traits.</title>
        <authorList>
            <person name="Miyauchi S."/>
            <person name="Kiss E."/>
            <person name="Kuo A."/>
            <person name="Drula E."/>
            <person name="Kohler A."/>
            <person name="Sanchez-Garcia M."/>
            <person name="Morin E."/>
            <person name="Andreopoulos B."/>
            <person name="Barry K.W."/>
            <person name="Bonito G."/>
            <person name="Buee M."/>
            <person name="Carver A."/>
            <person name="Chen C."/>
            <person name="Cichocki N."/>
            <person name="Clum A."/>
            <person name="Culley D."/>
            <person name="Crous P.W."/>
            <person name="Fauchery L."/>
            <person name="Girlanda M."/>
            <person name="Hayes R.D."/>
            <person name="Keri Z."/>
            <person name="LaButti K."/>
            <person name="Lipzen A."/>
            <person name="Lombard V."/>
            <person name="Magnuson J."/>
            <person name="Maillard F."/>
            <person name="Murat C."/>
            <person name="Nolan M."/>
            <person name="Ohm R.A."/>
            <person name="Pangilinan J."/>
            <person name="Pereira M.F."/>
            <person name="Perotto S."/>
            <person name="Peter M."/>
            <person name="Pfister S."/>
            <person name="Riley R."/>
            <person name="Sitrit Y."/>
            <person name="Stielow J.B."/>
            <person name="Szollosi G."/>
            <person name="Zifcakova L."/>
            <person name="Stursova M."/>
            <person name="Spatafora J.W."/>
            <person name="Tedersoo L."/>
            <person name="Vaario L.M."/>
            <person name="Yamada A."/>
            <person name="Yan M."/>
            <person name="Wang P."/>
            <person name="Xu J."/>
            <person name="Bruns T."/>
            <person name="Baldrian P."/>
            <person name="Vilgalys R."/>
            <person name="Dunand C."/>
            <person name="Henrissat B."/>
            <person name="Grigoriev I.V."/>
            <person name="Hibbett D."/>
            <person name="Nagy L.G."/>
            <person name="Martin F.M."/>
        </authorList>
    </citation>
    <scope>NUCLEOTIDE SEQUENCE</scope>
    <source>
        <strain evidence="2">UP504</strain>
    </source>
</reference>
<evidence type="ECO:0000313" key="3">
    <source>
        <dbReference type="Proteomes" id="UP000886523"/>
    </source>
</evidence>
<dbReference type="PANTHER" id="PTHR31687:SF3">
    <property type="entry name" value="PROTEIN URG3"/>
    <property type="match status" value="1"/>
</dbReference>
<dbReference type="EMBL" id="MU128945">
    <property type="protein sequence ID" value="KAF9515938.1"/>
    <property type="molecule type" value="Genomic_DNA"/>
</dbReference>
<name>A0A9P6B1J4_9AGAM</name>
<sequence length="441" mass="48801">MNLATDLSPAQRVAYLQTLPAIRERCGRVYELAKLGKLEHFDYHPEKESDVVDFCIEIIQRDFDTNYTFASDLIPPHSRWRHFDTGRERIGPLLNSWASADKTEVTKRLIDLFLVSVLLDAGAGNRWVYTERHTGNKFSRSEGLAIASLDAFLEGYFSGEKSQPFRVDANGLSLISVDETSNPMSGLEGRTSLLSNLSQALRTSPEFFGVDARPGNLIDFLTKESQPDGVNRKVHISALFHALIQGLAPIWPVRNQLAGISLGDVWSCNALVSEASTGIPAGAKFNPSSRDPVADDLVPFHKLTQWLTYSLVEPLEKVLGWKVEGMEDMTGLPEYRNGGLLVDFGVLTLRQETISSFYPDPNSDIPLLPPSHSAIIEWRAMTVIELDRIASAIRTKLGEPSLTLPQVLESATWKGGREIARIKRPTTGGPPIDIESDGTVF</sequence>
<dbReference type="InterPro" id="IPR012469">
    <property type="entry name" value="DUF1688"/>
</dbReference>
<dbReference type="OrthoDB" id="2153176at2759"/>
<keyword evidence="3" id="KW-1185">Reference proteome</keyword>
<evidence type="ECO:0000313" key="2">
    <source>
        <dbReference type="EMBL" id="KAF9515938.1"/>
    </source>
</evidence>